<dbReference type="Pfam" id="PF13639">
    <property type="entry name" value="zf-RING_2"/>
    <property type="match status" value="1"/>
</dbReference>
<feature type="compositionally biased region" description="Polar residues" evidence="9">
    <location>
        <begin position="339"/>
        <end position="350"/>
    </location>
</feature>
<dbReference type="EMBL" id="JAWQEG010006091">
    <property type="protein sequence ID" value="KAK3855783.1"/>
    <property type="molecule type" value="Genomic_DNA"/>
</dbReference>
<comment type="caution">
    <text evidence="12">The sequence shown here is derived from an EMBL/GenBank/DDBJ whole genome shotgun (WGS) entry which is preliminary data.</text>
</comment>
<keyword evidence="2 10" id="KW-0812">Transmembrane</keyword>
<evidence type="ECO:0000256" key="2">
    <source>
        <dbReference type="ARBA" id="ARBA00022692"/>
    </source>
</evidence>
<keyword evidence="6 10" id="KW-1133">Transmembrane helix</keyword>
<keyword evidence="13" id="KW-1185">Reference proteome</keyword>
<reference evidence="12" key="1">
    <citation type="submission" date="2023-10" db="EMBL/GenBank/DDBJ databases">
        <title>Genome assemblies of two species of porcelain crab, Petrolisthes cinctipes and Petrolisthes manimaculis (Anomura: Porcellanidae).</title>
        <authorList>
            <person name="Angst P."/>
        </authorList>
    </citation>
    <scope>NUCLEOTIDE SEQUENCE</scope>
    <source>
        <strain evidence="12">PB745_01</strain>
        <tissue evidence="12">Gill</tissue>
    </source>
</reference>
<dbReference type="SMART" id="SM00184">
    <property type="entry name" value="RING"/>
    <property type="match status" value="1"/>
</dbReference>
<feature type="transmembrane region" description="Helical" evidence="10">
    <location>
        <begin position="19"/>
        <end position="52"/>
    </location>
</feature>
<dbReference type="CDD" id="cd16668">
    <property type="entry name" value="RING-H2_RNF130-like"/>
    <property type="match status" value="1"/>
</dbReference>
<dbReference type="GO" id="GO:0016020">
    <property type="term" value="C:membrane"/>
    <property type="evidence" value="ECO:0007669"/>
    <property type="project" value="UniProtKB-SubCell"/>
</dbReference>
<keyword evidence="5" id="KW-0862">Zinc</keyword>
<dbReference type="PANTHER" id="PTHR46539">
    <property type="entry name" value="E3 UBIQUITIN-PROTEIN LIGASE ATL42"/>
    <property type="match status" value="1"/>
</dbReference>
<evidence type="ECO:0000256" key="10">
    <source>
        <dbReference type="SAM" id="Phobius"/>
    </source>
</evidence>
<evidence type="ECO:0000313" key="13">
    <source>
        <dbReference type="Proteomes" id="UP001286313"/>
    </source>
</evidence>
<evidence type="ECO:0000256" key="9">
    <source>
        <dbReference type="SAM" id="MobiDB-lite"/>
    </source>
</evidence>
<feature type="compositionally biased region" description="Low complexity" evidence="9">
    <location>
        <begin position="446"/>
        <end position="461"/>
    </location>
</feature>
<dbReference type="PROSITE" id="PS50089">
    <property type="entry name" value="ZF_RING_2"/>
    <property type="match status" value="1"/>
</dbReference>
<sequence length="551" mass="60146">MVGRKFVMLNPVCGDQHMYIIDCVIVTSVLFVTVSFIILMVISLAWLVFYYVQRFRYIHAKDRIARHLCNAAKKALAKIPVKNLKASDREVSSENECCAVCIEPYQVSEAVRTLPCKHEFHKNCVDPWLLEHRTCPMCKMDILKFYGYVLSESEESVLQLDMLEENLPRGDAEAPPTTTSPTTPMSTTLPPHNTTTTTNTTNNTPPSSGNTRISQVMVVPRDDDQDGECENWPTAVVPNTPITPVHQPSTSPPSPPPRSTSPGLVSVVSGHPTPLPCATSVTSHCPSPPPRRRTSAPQSTKNPMSSVMSRGRKGSLQQVVPVSGAVPCHQQQQHHHHLTQTPPVSASANSEMRVLESRATTTTGGQVRGKGSMDNTESQTHTTTTTEGIDEGGLVEKDVELSSIYSEEFLGTEEEKGATAVEEDNEIDGDKMERRASGNSTLMCVSNTTTNTNTSPSSHSPTPSPTLQHRHSSSLGRSPLSPSKRKTSVSRSRSRSRKRSGSRGRSGSQVRSGSRGGFDERKREHSGSDGIRETDDPTPRPSSHVITVSHV</sequence>
<keyword evidence="4 8" id="KW-0863">Zinc-finger</keyword>
<gene>
    <name evidence="12" type="ORF">Pcinc_037838</name>
</gene>
<evidence type="ECO:0000256" key="3">
    <source>
        <dbReference type="ARBA" id="ARBA00022723"/>
    </source>
</evidence>
<feature type="compositionally biased region" description="Low complexity" evidence="9">
    <location>
        <begin position="473"/>
        <end position="482"/>
    </location>
</feature>
<feature type="compositionally biased region" description="Low complexity" evidence="9">
    <location>
        <begin position="175"/>
        <end position="206"/>
    </location>
</feature>
<dbReference type="Proteomes" id="UP001286313">
    <property type="component" value="Unassembled WGS sequence"/>
</dbReference>
<evidence type="ECO:0000256" key="1">
    <source>
        <dbReference type="ARBA" id="ARBA00004370"/>
    </source>
</evidence>
<dbReference type="InterPro" id="IPR013083">
    <property type="entry name" value="Znf_RING/FYVE/PHD"/>
</dbReference>
<feature type="compositionally biased region" description="Low complexity" evidence="9">
    <location>
        <begin position="503"/>
        <end position="513"/>
    </location>
</feature>
<dbReference type="InterPro" id="IPR001841">
    <property type="entry name" value="Znf_RING"/>
</dbReference>
<evidence type="ECO:0000256" key="5">
    <source>
        <dbReference type="ARBA" id="ARBA00022833"/>
    </source>
</evidence>
<evidence type="ECO:0000256" key="6">
    <source>
        <dbReference type="ARBA" id="ARBA00022989"/>
    </source>
</evidence>
<dbReference type="AlphaFoldDB" id="A0AAE1BSP9"/>
<comment type="subcellular location">
    <subcellularLocation>
        <location evidence="1">Membrane</location>
    </subcellularLocation>
</comment>
<evidence type="ECO:0000256" key="8">
    <source>
        <dbReference type="PROSITE-ProRule" id="PRU00175"/>
    </source>
</evidence>
<dbReference type="GO" id="GO:0008270">
    <property type="term" value="F:zinc ion binding"/>
    <property type="evidence" value="ECO:0007669"/>
    <property type="project" value="UniProtKB-KW"/>
</dbReference>
<evidence type="ECO:0000256" key="7">
    <source>
        <dbReference type="ARBA" id="ARBA00023136"/>
    </source>
</evidence>
<name>A0AAE1BSP9_PETCI</name>
<proteinExistence type="predicted"/>
<keyword evidence="7 10" id="KW-0472">Membrane</keyword>
<dbReference type="Gene3D" id="3.30.40.10">
    <property type="entry name" value="Zinc/RING finger domain, C3HC4 (zinc finger)"/>
    <property type="match status" value="1"/>
</dbReference>
<feature type="domain" description="RING-type" evidence="11">
    <location>
        <begin position="98"/>
        <end position="139"/>
    </location>
</feature>
<feature type="compositionally biased region" description="Basic residues" evidence="9">
    <location>
        <begin position="483"/>
        <end position="502"/>
    </location>
</feature>
<accession>A0AAE1BSP9</accession>
<feature type="compositionally biased region" description="Pro residues" evidence="9">
    <location>
        <begin position="250"/>
        <end position="259"/>
    </location>
</feature>
<evidence type="ECO:0000256" key="4">
    <source>
        <dbReference type="ARBA" id="ARBA00022771"/>
    </source>
</evidence>
<feature type="region of interest" description="Disordered" evidence="9">
    <location>
        <begin position="168"/>
        <end position="394"/>
    </location>
</feature>
<dbReference type="FunFam" id="3.30.40.10:FF:000009">
    <property type="entry name" value="E3 ubiquitin-protein ligase RNF130"/>
    <property type="match status" value="1"/>
</dbReference>
<evidence type="ECO:0000313" key="12">
    <source>
        <dbReference type="EMBL" id="KAK3855783.1"/>
    </source>
</evidence>
<organism evidence="12 13">
    <name type="scientific">Petrolisthes cinctipes</name>
    <name type="common">Flat porcelain crab</name>
    <dbReference type="NCBI Taxonomy" id="88211"/>
    <lineage>
        <taxon>Eukaryota</taxon>
        <taxon>Metazoa</taxon>
        <taxon>Ecdysozoa</taxon>
        <taxon>Arthropoda</taxon>
        <taxon>Crustacea</taxon>
        <taxon>Multicrustacea</taxon>
        <taxon>Malacostraca</taxon>
        <taxon>Eumalacostraca</taxon>
        <taxon>Eucarida</taxon>
        <taxon>Decapoda</taxon>
        <taxon>Pleocyemata</taxon>
        <taxon>Anomura</taxon>
        <taxon>Galatheoidea</taxon>
        <taxon>Porcellanidae</taxon>
        <taxon>Petrolisthes</taxon>
    </lineage>
</organism>
<keyword evidence="3" id="KW-0479">Metal-binding</keyword>
<dbReference type="SUPFAM" id="SSF57850">
    <property type="entry name" value="RING/U-box"/>
    <property type="match status" value="1"/>
</dbReference>
<feature type="region of interest" description="Disordered" evidence="9">
    <location>
        <begin position="411"/>
        <end position="551"/>
    </location>
</feature>
<protein>
    <recommendedName>
        <fullName evidence="11">RING-type domain-containing protein</fullName>
    </recommendedName>
</protein>
<evidence type="ECO:0000259" key="11">
    <source>
        <dbReference type="PROSITE" id="PS50089"/>
    </source>
</evidence>
<dbReference type="PANTHER" id="PTHR46539:SF23">
    <property type="entry name" value="RING-TYPE DOMAIN-CONTAINING PROTEIN"/>
    <property type="match status" value="1"/>
</dbReference>
<feature type="compositionally biased region" description="Basic and acidic residues" evidence="9">
    <location>
        <begin position="517"/>
        <end position="538"/>
    </location>
</feature>